<evidence type="ECO:0000313" key="3">
    <source>
        <dbReference type="Proteomes" id="UP000238304"/>
    </source>
</evidence>
<keyword evidence="1" id="KW-1133">Transmembrane helix</keyword>
<dbReference type="RefSeq" id="WP_106040692.1">
    <property type="nucleotide sequence ID" value="NZ_CP027231.1"/>
</dbReference>
<dbReference type="EMBL" id="CP027231">
    <property type="protein sequence ID" value="AVM52361.1"/>
    <property type="molecule type" value="Genomic_DNA"/>
</dbReference>
<evidence type="ECO:0000313" key="2">
    <source>
        <dbReference type="EMBL" id="AVM52361.1"/>
    </source>
</evidence>
<name>A0ABN5II72_9BACE</name>
<feature type="transmembrane region" description="Helical" evidence="1">
    <location>
        <begin position="21"/>
        <end position="42"/>
    </location>
</feature>
<dbReference type="Proteomes" id="UP000238304">
    <property type="component" value="Chromosome"/>
</dbReference>
<protein>
    <submittedName>
        <fullName evidence="2">Uncharacterized protein</fullName>
    </submittedName>
</protein>
<proteinExistence type="predicted"/>
<keyword evidence="3" id="KW-1185">Reference proteome</keyword>
<reference evidence="2 3" key="1">
    <citation type="submission" date="2018-02" db="EMBL/GenBank/DDBJ databases">
        <authorList>
            <person name="Holder M.E."/>
            <person name="Ajami N.J."/>
            <person name="Petrosino J.F."/>
        </authorList>
    </citation>
    <scope>NUCLEOTIDE SEQUENCE [LARGE SCALE GENOMIC DNA]</scope>
    <source>
        <strain evidence="2 3">ATCC 33285</strain>
    </source>
</reference>
<accession>A0ABN5II72</accession>
<gene>
    <name evidence="2" type="ORF">C4H11_04845</name>
</gene>
<keyword evidence="1" id="KW-0472">Membrane</keyword>
<keyword evidence="1" id="KW-0812">Transmembrane</keyword>
<organism evidence="2 3">
    <name type="scientific">Bacteroides zoogleoformans</name>
    <dbReference type="NCBI Taxonomy" id="28119"/>
    <lineage>
        <taxon>Bacteria</taxon>
        <taxon>Pseudomonadati</taxon>
        <taxon>Bacteroidota</taxon>
        <taxon>Bacteroidia</taxon>
        <taxon>Bacteroidales</taxon>
        <taxon>Bacteroidaceae</taxon>
        <taxon>Bacteroides</taxon>
    </lineage>
</organism>
<evidence type="ECO:0000256" key="1">
    <source>
        <dbReference type="SAM" id="Phobius"/>
    </source>
</evidence>
<sequence length="334" mass="36177">MKAKKISDPFRKGNRAARKMQVRFFLSLMTLFALVFVIGALLDPESSVFCLSGFGGTTMASMMLIGDVEDVSDRKTHGSNIAYKVYLVELSQINPAVDFPLPNASREVGTIPLKPGQYMKYFDAHDVPTYTATGEKGDITTSGENNFVIVMGGMRDQLLNFIEEHAGGKFIVIFKEVGDKQWYVIGSYDRPMILSSFEAKNDKDGRYVTFTFKRTSIDQYCKYSGDIVRVPAAKHAAGATTLTVSPQNSRYEIPNGASATYAINALAGLTANDKGRYITLEGSGTDKAATVADGSAFVLEDGATWTARAGSSITLQVLDASTLVEVAGSRIQTA</sequence>